<dbReference type="EMBL" id="GU474842">
    <property type="protein sequence ID" value="ADI16623.1"/>
    <property type="molecule type" value="Genomic_DNA"/>
</dbReference>
<protein>
    <submittedName>
        <fullName evidence="1">Uncharacterized protein</fullName>
    </submittedName>
</protein>
<sequence>MILGQEPWGFRRAGFSPALSLLMPAFSLPCSPASLALRLHPPWNAPLPLLTKSPASVPYLAPLYLRRRKT</sequence>
<name>E0XQD2_9DELT</name>
<dbReference type="AlphaFoldDB" id="E0XQD2"/>
<reference evidence="1" key="1">
    <citation type="journal article" date="2011" name="Environ. Microbiol.">
        <title>Time-series analyses of Monterey Bay coastal microbial picoplankton using a 'genome proxy' microarray.</title>
        <authorList>
            <person name="Rich V.I."/>
            <person name="Pham V.D."/>
            <person name="Eppley J."/>
            <person name="Shi Y."/>
            <person name="DeLong E.F."/>
        </authorList>
    </citation>
    <scope>NUCLEOTIDE SEQUENCE</scope>
</reference>
<organism evidence="1">
    <name type="scientific">uncultured delta proteobacterium HF0010_01J10</name>
    <dbReference type="NCBI Taxonomy" id="710820"/>
    <lineage>
        <taxon>Bacteria</taxon>
        <taxon>Deltaproteobacteria</taxon>
        <taxon>environmental samples</taxon>
    </lineage>
</organism>
<evidence type="ECO:0000313" key="1">
    <source>
        <dbReference type="EMBL" id="ADI16623.1"/>
    </source>
</evidence>
<accession>E0XQD2</accession>
<proteinExistence type="predicted"/>